<reference evidence="1" key="1">
    <citation type="submission" date="2022-04" db="EMBL/GenBank/DDBJ databases">
        <authorList>
            <person name="Hwangbo M."/>
            <person name="Wang B."/>
            <person name="Yang S.-H."/>
            <person name="Gill J.J."/>
            <person name="Chu K.-H."/>
            <person name="Young R."/>
        </authorList>
    </citation>
    <scope>NUCLEOTIDE SEQUENCE</scope>
</reference>
<sequence>MTAPLMPPDTSDLDATLARNWAVRVKINGVWTWIKGINSFDAPISDSLQEAGDYHSGGWGAQISTEKAWVATIGVGRKLDPTKAPDPGVEYLRGLGLNAGADGMAEIQWWRTDGLPDAYQGRGTVNFTSAGGDKTGLQGGTITITGYGKLNDIEKPTAVAVNEVQRLDIVSAPTSFKLKVLAAETAALTVSSLDAATLQTAIVGLAPIGSGNATVVGSNAAGYVVTFAGALAGVDVPTLQVTTLVGGSSPEVTVTVVTQGHPAG</sequence>
<dbReference type="EMBL" id="ON191532">
    <property type="protein sequence ID" value="URG17502.1"/>
    <property type="molecule type" value="Genomic_DNA"/>
</dbReference>
<organism evidence="1 2">
    <name type="scientific">Rhodococcus phage Mbo4</name>
    <dbReference type="NCBI Taxonomy" id="2936912"/>
    <lineage>
        <taxon>Viruses</taxon>
        <taxon>Duplodnaviria</taxon>
        <taxon>Heunggongvirae</taxon>
        <taxon>Uroviricota</taxon>
        <taxon>Caudoviricetes</taxon>
        <taxon>Mboquatrovirus</taxon>
        <taxon>Mboquatrovirus Mbo4</taxon>
    </lineage>
</organism>
<evidence type="ECO:0000313" key="2">
    <source>
        <dbReference type="Proteomes" id="UP001057085"/>
    </source>
</evidence>
<accession>A0A9E7L9Z5</accession>
<dbReference type="NCBIfam" id="NF047353">
    <property type="entry name" value="tube_lmo2291"/>
    <property type="match status" value="1"/>
</dbReference>
<name>A0A9E7L9Z5_9CAUD</name>
<evidence type="ECO:0000313" key="1">
    <source>
        <dbReference type="EMBL" id="URG17502.1"/>
    </source>
</evidence>
<gene>
    <name evidence="1" type="ORF">Mbo4_012</name>
</gene>
<dbReference type="Proteomes" id="UP001057085">
    <property type="component" value="Segment"/>
</dbReference>
<protein>
    <submittedName>
        <fullName evidence="1">Major tail protein</fullName>
    </submittedName>
</protein>
<proteinExistence type="predicted"/>
<keyword evidence="2" id="KW-1185">Reference proteome</keyword>